<organism evidence="3 4">
    <name type="scientific">Escherichia coli</name>
    <dbReference type="NCBI Taxonomy" id="562"/>
    <lineage>
        <taxon>Bacteria</taxon>
        <taxon>Pseudomonadati</taxon>
        <taxon>Pseudomonadota</taxon>
        <taxon>Gammaproteobacteria</taxon>
        <taxon>Enterobacterales</taxon>
        <taxon>Enterobacteriaceae</taxon>
        <taxon>Escherichia</taxon>
    </lineage>
</organism>
<evidence type="ECO:0000313" key="3">
    <source>
        <dbReference type="EMBL" id="MXI73861.1"/>
    </source>
</evidence>
<evidence type="ECO:0000259" key="1">
    <source>
        <dbReference type="Pfam" id="PF00535"/>
    </source>
</evidence>
<gene>
    <name evidence="2" type="ORF">GP965_19535</name>
    <name evidence="3" type="ORF">GRW05_06050</name>
</gene>
<evidence type="ECO:0000313" key="2">
    <source>
        <dbReference type="EMBL" id="MWT23081.1"/>
    </source>
</evidence>
<reference evidence="2 5" key="2">
    <citation type="submission" date="2019-12" db="EMBL/GenBank/DDBJ databases">
        <title>Enteriobacteria Tanzani isolates_8377-8380.</title>
        <authorList>
            <person name="Subbiah M."/>
            <person name="Call D."/>
        </authorList>
    </citation>
    <scope>NUCLEOTIDE SEQUENCE [LARGE SCALE GENOMIC DNA]</scope>
    <source>
        <strain evidence="2 5">8378wH8</strain>
    </source>
</reference>
<dbReference type="EMBL" id="WUIY01000016">
    <property type="protein sequence ID" value="MXI73861.1"/>
    <property type="molecule type" value="Genomic_DNA"/>
</dbReference>
<dbReference type="Proteomes" id="UP000436141">
    <property type="component" value="Unassembled WGS sequence"/>
</dbReference>
<evidence type="ECO:0000313" key="4">
    <source>
        <dbReference type="Proteomes" id="UP000436141"/>
    </source>
</evidence>
<dbReference type="AlphaFoldDB" id="A0A6N8QV45"/>
<dbReference type="EMBL" id="WTRC01000398">
    <property type="protein sequence ID" value="MWT23081.1"/>
    <property type="molecule type" value="Genomic_DNA"/>
</dbReference>
<name>A0A6N8QV45_ECOLX</name>
<dbReference type="Pfam" id="PF00535">
    <property type="entry name" value="Glycos_transf_2"/>
    <property type="match status" value="1"/>
</dbReference>
<dbReference type="InterPro" id="IPR001173">
    <property type="entry name" value="Glyco_trans_2-like"/>
</dbReference>
<dbReference type="GO" id="GO:0016740">
    <property type="term" value="F:transferase activity"/>
    <property type="evidence" value="ECO:0007669"/>
    <property type="project" value="UniProtKB-KW"/>
</dbReference>
<accession>A0A6N8QV45</accession>
<dbReference type="InterPro" id="IPR029044">
    <property type="entry name" value="Nucleotide-diphossugar_trans"/>
</dbReference>
<dbReference type="RefSeq" id="WP_042099311.1">
    <property type="nucleotide sequence ID" value="NZ_CP116044.1"/>
</dbReference>
<feature type="domain" description="Glycosyltransferase 2-like" evidence="1">
    <location>
        <begin position="11"/>
        <end position="103"/>
    </location>
</feature>
<proteinExistence type="predicted"/>
<evidence type="ECO:0000313" key="5">
    <source>
        <dbReference type="Proteomes" id="UP000462410"/>
    </source>
</evidence>
<protein>
    <submittedName>
        <fullName evidence="3">Glycosyltransferase</fullName>
    </submittedName>
</protein>
<dbReference type="SUPFAM" id="SSF53448">
    <property type="entry name" value="Nucleotide-diphospho-sugar transferases"/>
    <property type="match status" value="1"/>
</dbReference>
<keyword evidence="3" id="KW-0808">Transferase</keyword>
<dbReference type="Gene3D" id="3.90.550.10">
    <property type="entry name" value="Spore Coat Polysaccharide Biosynthesis Protein SpsA, Chain A"/>
    <property type="match status" value="1"/>
</dbReference>
<comment type="caution">
    <text evidence="3">The sequence shown here is derived from an EMBL/GenBank/DDBJ whole genome shotgun (WGS) entry which is preliminary data.</text>
</comment>
<reference evidence="3 4" key="1">
    <citation type="submission" date="2019-12" db="EMBL/GenBank/DDBJ databases">
        <title>Enteriobacteria Tanzani isolates_10434.</title>
        <authorList>
            <person name="Subbiah M."/>
            <person name="Call D."/>
        </authorList>
    </citation>
    <scope>NUCLEOTIDE SEQUENCE [LARGE SCALE GENOMIC DNA]</scope>
    <source>
        <strain evidence="3 4">10434wD1</strain>
    </source>
</reference>
<sequence>MNANNRNAFPIIVMTRNEGADLQRCVDSILHTVSIDVHIYIIDNNSDDLSHIQILANLEDLNRKNLTVIRNTKNLWILGVNNTLLKIKKNHDTKYFILTDGDIDFHGFKEESCWLTYLINKMESNMIIGKLGISLDWSFLASKTEMKDIYRQEQNLYNERRKIGDLYISAVDTTVAIYRWDWSIERKALFYPDHMRYLRPELYSCRTKRGLTVEHLGWYRYLDNSLSTQSINSKVFCFTIVGGTVKPEVLKLASKPYQYFHILFSKPFAMLWYFRRYFKLFIYFITKGRRGFDGQS</sequence>
<dbReference type="Proteomes" id="UP000462410">
    <property type="component" value="Unassembled WGS sequence"/>
</dbReference>